<comment type="caution">
    <text evidence="2">The sequence shown here is derived from an EMBL/GenBank/DDBJ whole genome shotgun (WGS) entry which is preliminary data.</text>
</comment>
<evidence type="ECO:0000313" key="2">
    <source>
        <dbReference type="EMBL" id="OGF53281.1"/>
    </source>
</evidence>
<accession>A0A1F5URA0</accession>
<protein>
    <recommendedName>
        <fullName evidence="4">Lipoprotein</fullName>
    </recommendedName>
</protein>
<dbReference type="EMBL" id="MFGX01000108">
    <property type="protein sequence ID" value="OGF53281.1"/>
    <property type="molecule type" value="Genomic_DNA"/>
</dbReference>
<dbReference type="Proteomes" id="UP000179157">
    <property type="component" value="Unassembled WGS sequence"/>
</dbReference>
<evidence type="ECO:0000256" key="1">
    <source>
        <dbReference type="SAM" id="SignalP"/>
    </source>
</evidence>
<sequence>MKGKLAVIALGLVLLTPLSGCQALFGNDTPPPGPSSTGLNLVGEWEFRIHIDFMRSLISGKMRIQSEKCSGDRCEIGGYLSLLDGERIRKLDFTGESDPKRHVVTLRYEDTEMRTVGSDVPVEMLVVFDVFPGNPAPNRSMAGHYLSFSTYEWGYQWDDDAIIQSSGLRRVTMAGRVTAWPVSE</sequence>
<keyword evidence="1" id="KW-0732">Signal</keyword>
<reference evidence="2 3" key="1">
    <citation type="journal article" date="2016" name="Nat. Commun.">
        <title>Thousands of microbial genomes shed light on interconnected biogeochemical processes in an aquifer system.</title>
        <authorList>
            <person name="Anantharaman K."/>
            <person name="Brown C.T."/>
            <person name="Hug L.A."/>
            <person name="Sharon I."/>
            <person name="Castelle C.J."/>
            <person name="Probst A.J."/>
            <person name="Thomas B.C."/>
            <person name="Singh A."/>
            <person name="Wilkins M.J."/>
            <person name="Karaoz U."/>
            <person name="Brodie E.L."/>
            <person name="Williams K.H."/>
            <person name="Hubbard S.S."/>
            <person name="Banfield J.F."/>
        </authorList>
    </citation>
    <scope>NUCLEOTIDE SEQUENCE [LARGE SCALE GENOMIC DNA]</scope>
    <source>
        <strain evidence="3">RBG_16_55_9</strain>
    </source>
</reference>
<name>A0A1F5URA0_FRAXR</name>
<evidence type="ECO:0000313" key="3">
    <source>
        <dbReference type="Proteomes" id="UP000179157"/>
    </source>
</evidence>
<feature type="chain" id="PRO_5009521764" description="Lipoprotein" evidence="1">
    <location>
        <begin position="24"/>
        <end position="184"/>
    </location>
</feature>
<organism evidence="2 3">
    <name type="scientific">Fraserbacteria sp. (strain RBG_16_55_9)</name>
    <dbReference type="NCBI Taxonomy" id="1817864"/>
    <lineage>
        <taxon>Bacteria</taxon>
        <taxon>Candidatus Fraseribacteriota</taxon>
    </lineage>
</organism>
<feature type="signal peptide" evidence="1">
    <location>
        <begin position="1"/>
        <end position="23"/>
    </location>
</feature>
<dbReference type="AlphaFoldDB" id="A0A1F5URA0"/>
<proteinExistence type="predicted"/>
<gene>
    <name evidence="2" type="ORF">A2Z21_01205</name>
</gene>
<dbReference type="STRING" id="1817864.A2Z21_01205"/>
<evidence type="ECO:0008006" key="4">
    <source>
        <dbReference type="Google" id="ProtNLM"/>
    </source>
</evidence>